<accession>A0A6J7K6E1</accession>
<protein>
    <submittedName>
        <fullName evidence="2">Unannotated protein</fullName>
    </submittedName>
</protein>
<evidence type="ECO:0000313" key="2">
    <source>
        <dbReference type="EMBL" id="CAB4949912.1"/>
    </source>
</evidence>
<dbReference type="PANTHER" id="PTHR43689:SF8">
    <property type="entry name" value="ALPHA_BETA-HYDROLASES SUPERFAMILY PROTEIN"/>
    <property type="match status" value="1"/>
</dbReference>
<dbReference type="InterPro" id="IPR000073">
    <property type="entry name" value="AB_hydrolase_1"/>
</dbReference>
<dbReference type="InterPro" id="IPR000639">
    <property type="entry name" value="Epox_hydrolase-like"/>
</dbReference>
<dbReference type="Gene3D" id="3.40.50.1820">
    <property type="entry name" value="alpha/beta hydrolase"/>
    <property type="match status" value="1"/>
</dbReference>
<evidence type="ECO:0000259" key="1">
    <source>
        <dbReference type="Pfam" id="PF12697"/>
    </source>
</evidence>
<dbReference type="InterPro" id="IPR029058">
    <property type="entry name" value="AB_hydrolase_fold"/>
</dbReference>
<reference evidence="2" key="1">
    <citation type="submission" date="2020-05" db="EMBL/GenBank/DDBJ databases">
        <authorList>
            <person name="Chiriac C."/>
            <person name="Salcher M."/>
            <person name="Ghai R."/>
            <person name="Kavagutti S V."/>
        </authorList>
    </citation>
    <scope>NUCLEOTIDE SEQUENCE</scope>
</reference>
<sequence length="320" mass="34853">MFRALLAGVLAFLVVPYLIPEPNSGTMTNVDAASVGAQFVTLDNLSVHIETQAYTGSCNCKAPLIVLMHGFGASTFSWRDVIAPLGQFGEVIAYDRPAFGLTERPTTWGKVNPYSFEGNFKLLDALISKYGQQRKVVLVGHSAGGQLAAEYTRLNPTKVQALVLVDAAILTTGGSPEGLDWFYQIPQIQRLGPVLVSSIAKTGDDLLRKSFFDQSKVTQAVYDGYHRPLKVKGWERAFWNFAISSKKNDLVNNLNQIKTPTLVITGQADTVVPASDAPKISLMIRGSKLVVIKEAGHLPQEEQPEAFVTAFTNNFAHLLG</sequence>
<dbReference type="AlphaFoldDB" id="A0A6J7K6E1"/>
<feature type="domain" description="AB hydrolase-1" evidence="1">
    <location>
        <begin position="65"/>
        <end position="309"/>
    </location>
</feature>
<dbReference type="PRINTS" id="PR00412">
    <property type="entry name" value="EPOXHYDRLASE"/>
</dbReference>
<dbReference type="SUPFAM" id="SSF53474">
    <property type="entry name" value="alpha/beta-Hydrolases"/>
    <property type="match status" value="1"/>
</dbReference>
<dbReference type="PRINTS" id="PR00111">
    <property type="entry name" value="ABHYDROLASE"/>
</dbReference>
<dbReference type="PANTHER" id="PTHR43689">
    <property type="entry name" value="HYDROLASE"/>
    <property type="match status" value="1"/>
</dbReference>
<dbReference type="EMBL" id="CAFBNO010000007">
    <property type="protein sequence ID" value="CAB4949912.1"/>
    <property type="molecule type" value="Genomic_DNA"/>
</dbReference>
<gene>
    <name evidence="2" type="ORF">UFOPK3837_00359</name>
</gene>
<organism evidence="2">
    <name type="scientific">freshwater metagenome</name>
    <dbReference type="NCBI Taxonomy" id="449393"/>
    <lineage>
        <taxon>unclassified sequences</taxon>
        <taxon>metagenomes</taxon>
        <taxon>ecological metagenomes</taxon>
    </lineage>
</organism>
<dbReference type="GO" id="GO:0003824">
    <property type="term" value="F:catalytic activity"/>
    <property type="evidence" value="ECO:0007669"/>
    <property type="project" value="InterPro"/>
</dbReference>
<proteinExistence type="predicted"/>
<dbReference type="Pfam" id="PF12697">
    <property type="entry name" value="Abhydrolase_6"/>
    <property type="match status" value="1"/>
</dbReference>
<name>A0A6J7K6E1_9ZZZZ</name>